<dbReference type="EMBL" id="SMKP01000015">
    <property type="protein sequence ID" value="TDD23840.1"/>
    <property type="molecule type" value="Genomic_DNA"/>
</dbReference>
<keyword evidence="2" id="KW-0812">Transmembrane</keyword>
<dbReference type="AlphaFoldDB" id="A0A4R4X127"/>
<evidence type="ECO:0000313" key="3">
    <source>
        <dbReference type="EMBL" id="TDD23840.1"/>
    </source>
</evidence>
<dbReference type="RefSeq" id="WP_132506148.1">
    <property type="nucleotide sequence ID" value="NZ_SMKP01000015.1"/>
</dbReference>
<keyword evidence="2" id="KW-0472">Membrane</keyword>
<evidence type="ECO:0000256" key="2">
    <source>
        <dbReference type="SAM" id="Phobius"/>
    </source>
</evidence>
<evidence type="ECO:0000313" key="4">
    <source>
        <dbReference type="Proteomes" id="UP000294543"/>
    </source>
</evidence>
<comment type="caution">
    <text evidence="3">The sequence shown here is derived from an EMBL/GenBank/DDBJ whole genome shotgun (WGS) entry which is preliminary data.</text>
</comment>
<protein>
    <submittedName>
        <fullName evidence="3">Uncharacterized protein</fullName>
    </submittedName>
</protein>
<sequence>MAIAGAIAVIGFGAILTFALAGGSVSGIDLRVPGVILMLCGALGLLLPLLHVRSRWSQSTARSRQDAIDDLPPLNPAAPSGRDARRRRDREPPGNRLT</sequence>
<dbReference type="OrthoDB" id="10001985at2"/>
<feature type="transmembrane region" description="Helical" evidence="2">
    <location>
        <begin position="31"/>
        <end position="52"/>
    </location>
</feature>
<dbReference type="Proteomes" id="UP000294543">
    <property type="component" value="Unassembled WGS sequence"/>
</dbReference>
<keyword evidence="2" id="KW-1133">Transmembrane helix</keyword>
<organism evidence="3 4">
    <name type="scientific">Nonomuraea diastatica</name>
    <dbReference type="NCBI Taxonomy" id="1848329"/>
    <lineage>
        <taxon>Bacteria</taxon>
        <taxon>Bacillati</taxon>
        <taxon>Actinomycetota</taxon>
        <taxon>Actinomycetes</taxon>
        <taxon>Streptosporangiales</taxon>
        <taxon>Streptosporangiaceae</taxon>
        <taxon>Nonomuraea</taxon>
    </lineage>
</organism>
<proteinExistence type="predicted"/>
<accession>A0A4R4X127</accession>
<reference evidence="3 4" key="1">
    <citation type="submission" date="2019-03" db="EMBL/GenBank/DDBJ databases">
        <title>Draft genome sequences of novel Actinobacteria.</title>
        <authorList>
            <person name="Sahin N."/>
            <person name="Ay H."/>
            <person name="Saygin H."/>
        </authorList>
    </citation>
    <scope>NUCLEOTIDE SEQUENCE [LARGE SCALE GENOMIC DNA]</scope>
    <source>
        <strain evidence="3 4">KC712</strain>
    </source>
</reference>
<feature type="region of interest" description="Disordered" evidence="1">
    <location>
        <begin position="62"/>
        <end position="98"/>
    </location>
</feature>
<feature type="compositionally biased region" description="Basic and acidic residues" evidence="1">
    <location>
        <begin position="89"/>
        <end position="98"/>
    </location>
</feature>
<keyword evidence="4" id="KW-1185">Reference proteome</keyword>
<name>A0A4R4X127_9ACTN</name>
<gene>
    <name evidence="3" type="ORF">E1294_07505</name>
</gene>
<evidence type="ECO:0000256" key="1">
    <source>
        <dbReference type="SAM" id="MobiDB-lite"/>
    </source>
</evidence>